<dbReference type="SUPFAM" id="SSF55785">
    <property type="entry name" value="PYP-like sensor domain (PAS domain)"/>
    <property type="match status" value="1"/>
</dbReference>
<dbReference type="SUPFAM" id="SSF103190">
    <property type="entry name" value="Sensory domain-like"/>
    <property type="match status" value="1"/>
</dbReference>
<dbReference type="GO" id="GO:0005886">
    <property type="term" value="C:plasma membrane"/>
    <property type="evidence" value="ECO:0007669"/>
    <property type="project" value="UniProtKB-SubCell"/>
</dbReference>
<dbReference type="PRINTS" id="PR00344">
    <property type="entry name" value="BCTRLSENSOR"/>
</dbReference>
<dbReference type="EMBL" id="QQXL01000003">
    <property type="protein sequence ID" value="RKW70763.1"/>
    <property type="molecule type" value="Genomic_DNA"/>
</dbReference>
<evidence type="ECO:0000256" key="14">
    <source>
        <dbReference type="ARBA" id="ARBA00039401"/>
    </source>
</evidence>
<keyword evidence="10" id="KW-0067">ATP-binding</keyword>
<evidence type="ECO:0000256" key="2">
    <source>
        <dbReference type="ARBA" id="ARBA00004651"/>
    </source>
</evidence>
<dbReference type="GO" id="GO:0000155">
    <property type="term" value="F:phosphorelay sensor kinase activity"/>
    <property type="evidence" value="ECO:0007669"/>
    <property type="project" value="InterPro"/>
</dbReference>
<dbReference type="GO" id="GO:0006355">
    <property type="term" value="P:regulation of DNA-templated transcription"/>
    <property type="evidence" value="ECO:0007669"/>
    <property type="project" value="InterPro"/>
</dbReference>
<keyword evidence="7 15" id="KW-0812">Transmembrane</keyword>
<dbReference type="PROSITE" id="PS50109">
    <property type="entry name" value="HIS_KIN"/>
    <property type="match status" value="1"/>
</dbReference>
<dbReference type="SUPFAM" id="SSF55874">
    <property type="entry name" value="ATPase domain of HSP90 chaperone/DNA topoisomerase II/histidine kinase"/>
    <property type="match status" value="1"/>
</dbReference>
<dbReference type="PANTHER" id="PTHR42878:SF7">
    <property type="entry name" value="SENSOR HISTIDINE KINASE GLRK"/>
    <property type="match status" value="1"/>
</dbReference>
<dbReference type="Pfam" id="PF14689">
    <property type="entry name" value="SPOB_a"/>
    <property type="match status" value="1"/>
</dbReference>
<evidence type="ECO:0000256" key="12">
    <source>
        <dbReference type="ARBA" id="ARBA00023012"/>
    </source>
</evidence>
<evidence type="ECO:0000256" key="4">
    <source>
        <dbReference type="ARBA" id="ARBA00022475"/>
    </source>
</evidence>
<keyword evidence="4" id="KW-1003">Cell membrane</keyword>
<organism evidence="18 19">
    <name type="scientific">Galactobacter caseinivorans</name>
    <dbReference type="NCBI Taxonomy" id="2676123"/>
    <lineage>
        <taxon>Bacteria</taxon>
        <taxon>Bacillati</taxon>
        <taxon>Actinomycetota</taxon>
        <taxon>Actinomycetes</taxon>
        <taxon>Micrococcales</taxon>
        <taxon>Micrococcaceae</taxon>
        <taxon>Galactobacter</taxon>
    </lineage>
</organism>
<dbReference type="Pfam" id="PF02518">
    <property type="entry name" value="HATPase_c"/>
    <property type="match status" value="1"/>
</dbReference>
<accession>A0A496PJT6</accession>
<evidence type="ECO:0000256" key="11">
    <source>
        <dbReference type="ARBA" id="ARBA00022989"/>
    </source>
</evidence>
<sequence>MPARPTARRRRPSLAGQLLALQILVLLGVLVGVLWLALGQSFRSFEEQEGRRALATAETLAATPLIRAELPDAVPGSGTALPSALESVRSVSGLTEATLMNDAGQVVASTDAALVGQPAPPQLLDEQADRAWSGSVNVQGRQLLVARVPVLDDAGVRIGSAVTAREYPAWGERLAEAAPDLLLALTVCGVVGLGGSWLLSRRLKRQTLGMEPQEIAALVEHREALLHGVREGVVAVDPDGRISVLNDAARELLGWEDVQPGASVPAEHIDASVRATLAGTGEATDRLLPIGGRMLVANRRPITSHGRQLGTVTTLRDRTELVRLEEALNATRTTTDLLRAQTHEFANQLHTVAGLIQLGEAQEALRFVEGVSHDRSLLVDALTERLADAPLTALVMAKSSAAAEAHVSLELDPEARLDPVPADLSRDLITVVGNLLDNALDAAQGAGPSPLPGSNAKPTVSLDVQDTDGRITVTVADSGPGLGGMDPDRVFRHGFSTKAGGEPGGRGVGLSLVRHVCRARGGEASVSEDGGTVFTAVLLRHHGGDDAGRKD</sequence>
<dbReference type="PROSITE" id="PS50112">
    <property type="entry name" value="PAS"/>
    <property type="match status" value="1"/>
</dbReference>
<evidence type="ECO:0000256" key="1">
    <source>
        <dbReference type="ARBA" id="ARBA00000085"/>
    </source>
</evidence>
<dbReference type="InterPro" id="IPR016120">
    <property type="entry name" value="Sig_transdc_His_kin_SpoOB"/>
</dbReference>
<feature type="domain" description="PAS" evidence="17">
    <location>
        <begin position="225"/>
        <end position="256"/>
    </location>
</feature>
<feature type="domain" description="Histidine kinase" evidence="16">
    <location>
        <begin position="340"/>
        <end position="542"/>
    </location>
</feature>
<dbReference type="GO" id="GO:0007234">
    <property type="term" value="P:osmosensory signaling via phosphorelay pathway"/>
    <property type="evidence" value="ECO:0007669"/>
    <property type="project" value="TreeGrafter"/>
</dbReference>
<dbReference type="CDD" id="cd00130">
    <property type="entry name" value="PAS"/>
    <property type="match status" value="1"/>
</dbReference>
<evidence type="ECO:0000256" key="13">
    <source>
        <dbReference type="ARBA" id="ARBA00023136"/>
    </source>
</evidence>
<keyword evidence="19" id="KW-1185">Reference proteome</keyword>
<dbReference type="InterPro" id="IPR036890">
    <property type="entry name" value="HATPase_C_sf"/>
</dbReference>
<dbReference type="InterPro" id="IPR033463">
    <property type="entry name" value="sCache_3"/>
</dbReference>
<keyword evidence="13 15" id="KW-0472">Membrane</keyword>
<name>A0A496PJT6_9MICC</name>
<evidence type="ECO:0000256" key="15">
    <source>
        <dbReference type="SAM" id="Phobius"/>
    </source>
</evidence>
<gene>
    <name evidence="18" type="ORF">DWQ67_06600</name>
</gene>
<evidence type="ECO:0000313" key="19">
    <source>
        <dbReference type="Proteomes" id="UP000273119"/>
    </source>
</evidence>
<comment type="catalytic activity">
    <reaction evidence="1">
        <text>ATP + protein L-histidine = ADP + protein N-phospho-L-histidine.</text>
        <dbReference type="EC" id="2.7.13.3"/>
    </reaction>
</comment>
<dbReference type="InterPro" id="IPR039506">
    <property type="entry name" value="SPOB_a"/>
</dbReference>
<reference evidence="18 19" key="1">
    <citation type="submission" date="2018-07" db="EMBL/GenBank/DDBJ databases">
        <title>Arthrobacter sp. nov., isolated from raw cow's milk with high bacterial count.</title>
        <authorList>
            <person name="Hahne J."/>
            <person name="Isele D."/>
            <person name="Lipski A."/>
        </authorList>
    </citation>
    <scope>NUCLEOTIDE SEQUENCE [LARGE SCALE GENOMIC DNA]</scope>
    <source>
        <strain evidence="18 19">JZ R-183</strain>
    </source>
</reference>
<dbReference type="InterPro" id="IPR035965">
    <property type="entry name" value="PAS-like_dom_sf"/>
</dbReference>
<dbReference type="Gene3D" id="1.10.287.130">
    <property type="match status" value="1"/>
</dbReference>
<evidence type="ECO:0000256" key="8">
    <source>
        <dbReference type="ARBA" id="ARBA00022741"/>
    </source>
</evidence>
<dbReference type="Gene3D" id="3.30.565.10">
    <property type="entry name" value="Histidine kinase-like ATPase, C-terminal domain"/>
    <property type="match status" value="1"/>
</dbReference>
<evidence type="ECO:0000256" key="10">
    <source>
        <dbReference type="ARBA" id="ARBA00022840"/>
    </source>
</evidence>
<dbReference type="InterPro" id="IPR005467">
    <property type="entry name" value="His_kinase_dom"/>
</dbReference>
<comment type="caution">
    <text evidence="18">The sequence shown here is derived from an EMBL/GenBank/DDBJ whole genome shotgun (WGS) entry which is preliminary data.</text>
</comment>
<dbReference type="InterPro" id="IPR003594">
    <property type="entry name" value="HATPase_dom"/>
</dbReference>
<evidence type="ECO:0000256" key="6">
    <source>
        <dbReference type="ARBA" id="ARBA00022679"/>
    </source>
</evidence>
<dbReference type="RefSeq" id="WP_121484789.1">
    <property type="nucleotide sequence ID" value="NZ_QQXL01000003.1"/>
</dbReference>
<comment type="subcellular location">
    <subcellularLocation>
        <location evidence="2">Cell membrane</location>
        <topology evidence="2">Multi-pass membrane protein</topology>
    </subcellularLocation>
</comment>
<evidence type="ECO:0000256" key="3">
    <source>
        <dbReference type="ARBA" id="ARBA00012438"/>
    </source>
</evidence>
<dbReference type="InterPro" id="IPR013767">
    <property type="entry name" value="PAS_fold"/>
</dbReference>
<proteinExistence type="predicted"/>
<dbReference type="Proteomes" id="UP000273119">
    <property type="component" value="Unassembled WGS sequence"/>
</dbReference>
<feature type="transmembrane region" description="Helical" evidence="15">
    <location>
        <begin position="18"/>
        <end position="38"/>
    </location>
</feature>
<dbReference type="PANTHER" id="PTHR42878">
    <property type="entry name" value="TWO-COMPONENT HISTIDINE KINASE"/>
    <property type="match status" value="1"/>
</dbReference>
<dbReference type="SUPFAM" id="SSF55890">
    <property type="entry name" value="Sporulation response regulatory protein Spo0B"/>
    <property type="match status" value="1"/>
</dbReference>
<dbReference type="GO" id="GO:0000156">
    <property type="term" value="F:phosphorelay response regulator activity"/>
    <property type="evidence" value="ECO:0007669"/>
    <property type="project" value="TreeGrafter"/>
</dbReference>
<dbReference type="Pfam" id="PF17203">
    <property type="entry name" value="sCache_3_2"/>
    <property type="match status" value="1"/>
</dbReference>
<evidence type="ECO:0000259" key="16">
    <source>
        <dbReference type="PROSITE" id="PS50109"/>
    </source>
</evidence>
<dbReference type="Pfam" id="PF00989">
    <property type="entry name" value="PAS"/>
    <property type="match status" value="1"/>
</dbReference>
<evidence type="ECO:0000313" key="18">
    <source>
        <dbReference type="EMBL" id="RKW70763.1"/>
    </source>
</evidence>
<dbReference type="EC" id="2.7.13.3" evidence="3"/>
<dbReference type="SMART" id="SM00387">
    <property type="entry name" value="HATPase_c"/>
    <property type="match status" value="1"/>
</dbReference>
<dbReference type="InterPro" id="IPR000014">
    <property type="entry name" value="PAS"/>
</dbReference>
<keyword evidence="12" id="KW-0902">Two-component regulatory system</keyword>
<keyword evidence="5" id="KW-0597">Phosphoprotein</keyword>
<dbReference type="AlphaFoldDB" id="A0A496PJT6"/>
<keyword evidence="6" id="KW-0808">Transferase</keyword>
<keyword evidence="9" id="KW-0418">Kinase</keyword>
<dbReference type="InterPro" id="IPR050351">
    <property type="entry name" value="BphY/WalK/GraS-like"/>
</dbReference>
<evidence type="ECO:0000259" key="17">
    <source>
        <dbReference type="PROSITE" id="PS50112"/>
    </source>
</evidence>
<dbReference type="GO" id="GO:0030295">
    <property type="term" value="F:protein kinase activator activity"/>
    <property type="evidence" value="ECO:0007669"/>
    <property type="project" value="TreeGrafter"/>
</dbReference>
<keyword evidence="11 15" id="KW-1133">Transmembrane helix</keyword>
<keyword evidence="8" id="KW-0547">Nucleotide-binding</keyword>
<dbReference type="GO" id="GO:0005524">
    <property type="term" value="F:ATP binding"/>
    <property type="evidence" value="ECO:0007669"/>
    <property type="project" value="UniProtKB-KW"/>
</dbReference>
<evidence type="ECO:0000256" key="9">
    <source>
        <dbReference type="ARBA" id="ARBA00022777"/>
    </source>
</evidence>
<evidence type="ECO:0000256" key="5">
    <source>
        <dbReference type="ARBA" id="ARBA00022553"/>
    </source>
</evidence>
<dbReference type="InterPro" id="IPR004358">
    <property type="entry name" value="Sig_transdc_His_kin-like_C"/>
</dbReference>
<dbReference type="Gene3D" id="3.30.450.20">
    <property type="entry name" value="PAS domain"/>
    <property type="match status" value="2"/>
</dbReference>
<dbReference type="InterPro" id="IPR029151">
    <property type="entry name" value="Sensor-like_sf"/>
</dbReference>
<protein>
    <recommendedName>
        <fullName evidence="14">Sensor-like histidine kinase SenX3</fullName>
        <ecNumber evidence="3">2.7.13.3</ecNumber>
    </recommendedName>
</protein>
<evidence type="ECO:0000256" key="7">
    <source>
        <dbReference type="ARBA" id="ARBA00022692"/>
    </source>
</evidence>